<name>A0A1G5MXZ7_AFIMA</name>
<accession>A0A1G5MXZ7</accession>
<dbReference type="Gene3D" id="3.40.50.2300">
    <property type="match status" value="1"/>
</dbReference>
<dbReference type="OrthoDB" id="9814202at2"/>
<dbReference type="InterPro" id="IPR001789">
    <property type="entry name" value="Sig_transdc_resp-reg_receiver"/>
</dbReference>
<evidence type="ECO:0000313" key="3">
    <source>
        <dbReference type="EMBL" id="SCZ29320.1"/>
    </source>
</evidence>
<dbReference type="SMART" id="SM00448">
    <property type="entry name" value="REC"/>
    <property type="match status" value="1"/>
</dbReference>
<reference evidence="3 4" key="1">
    <citation type="submission" date="2016-10" db="EMBL/GenBank/DDBJ databases">
        <authorList>
            <person name="de Groot N.N."/>
        </authorList>
    </citation>
    <scope>NUCLEOTIDE SEQUENCE [LARGE SCALE GENOMIC DNA]</scope>
    <source>
        <strain evidence="3 4">DSM 2698</strain>
    </source>
</reference>
<dbReference type="RefSeq" id="WP_092810428.1">
    <property type="nucleotide sequence ID" value="NZ_FMVW01000002.1"/>
</dbReference>
<keyword evidence="4" id="KW-1185">Reference proteome</keyword>
<dbReference type="InterPro" id="IPR011006">
    <property type="entry name" value="CheY-like_superfamily"/>
</dbReference>
<gene>
    <name evidence="3" type="ORF">SAMN03080610_01116</name>
</gene>
<feature type="domain" description="Response regulatory" evidence="2">
    <location>
        <begin position="5"/>
        <end position="121"/>
    </location>
</feature>
<dbReference type="STRING" id="1120955.SAMN03080610_01116"/>
<protein>
    <submittedName>
        <fullName evidence="3">Response regulator receiver domain-containing protein</fullName>
    </submittedName>
</protein>
<keyword evidence="1" id="KW-0597">Phosphoprotein</keyword>
<organism evidence="3 4">
    <name type="scientific">Afifella marina DSM 2698</name>
    <dbReference type="NCBI Taxonomy" id="1120955"/>
    <lineage>
        <taxon>Bacteria</taxon>
        <taxon>Pseudomonadati</taxon>
        <taxon>Pseudomonadota</taxon>
        <taxon>Alphaproteobacteria</taxon>
        <taxon>Hyphomicrobiales</taxon>
        <taxon>Afifellaceae</taxon>
        <taxon>Afifella</taxon>
    </lineage>
</organism>
<dbReference type="GO" id="GO:0000160">
    <property type="term" value="P:phosphorelay signal transduction system"/>
    <property type="evidence" value="ECO:0007669"/>
    <property type="project" value="InterPro"/>
</dbReference>
<sequence length="141" mass="15642">MAPRSILICEDERELAAEIAEFLEAEHWRPTLCASVSQAHALLVQGLAPDCLLTDLRLGDRSGLDLIGRVRQLPKPLRPQVLALITGEATDVALGEPFGPDVLFFKPVDPFEMLADLEARFVDCKIIRWPLSTVRRNAASR</sequence>
<proteinExistence type="predicted"/>
<evidence type="ECO:0000313" key="4">
    <source>
        <dbReference type="Proteomes" id="UP000199347"/>
    </source>
</evidence>
<evidence type="ECO:0000256" key="1">
    <source>
        <dbReference type="PROSITE-ProRule" id="PRU00169"/>
    </source>
</evidence>
<dbReference type="Proteomes" id="UP000199347">
    <property type="component" value="Unassembled WGS sequence"/>
</dbReference>
<feature type="modified residue" description="4-aspartylphosphate" evidence="1">
    <location>
        <position position="55"/>
    </location>
</feature>
<dbReference type="SUPFAM" id="SSF52172">
    <property type="entry name" value="CheY-like"/>
    <property type="match status" value="1"/>
</dbReference>
<dbReference type="Pfam" id="PF00072">
    <property type="entry name" value="Response_reg"/>
    <property type="match status" value="1"/>
</dbReference>
<evidence type="ECO:0000259" key="2">
    <source>
        <dbReference type="PROSITE" id="PS50110"/>
    </source>
</evidence>
<dbReference type="PROSITE" id="PS50110">
    <property type="entry name" value="RESPONSE_REGULATORY"/>
    <property type="match status" value="1"/>
</dbReference>
<dbReference type="CDD" id="cd00156">
    <property type="entry name" value="REC"/>
    <property type="match status" value="1"/>
</dbReference>
<dbReference type="EMBL" id="FMVW01000002">
    <property type="protein sequence ID" value="SCZ29320.1"/>
    <property type="molecule type" value="Genomic_DNA"/>
</dbReference>
<dbReference type="AlphaFoldDB" id="A0A1G5MXZ7"/>